<dbReference type="STRING" id="387631.Asulf_00549"/>
<dbReference type="HOGENOM" id="CLU_089162_3_0_2"/>
<dbReference type="Gene3D" id="3.30.950.10">
    <property type="entry name" value="Methyltransferase, Cobalt-precorrin-4 Transmethylase, Domain 2"/>
    <property type="match status" value="1"/>
</dbReference>
<dbReference type="Gene3D" id="3.40.1010.10">
    <property type="entry name" value="Cobalt-precorrin-4 Transmethylase, Domain 1"/>
    <property type="match status" value="1"/>
</dbReference>
<evidence type="ECO:0000256" key="5">
    <source>
        <dbReference type="ARBA" id="ARBA00022691"/>
    </source>
</evidence>
<comment type="pathway">
    <text evidence="1">Cofactor biosynthesis; adenosylcobalamin biosynthesis.</text>
</comment>
<dbReference type="InterPro" id="IPR050714">
    <property type="entry name" value="Cobalamin_biosynth_MTase"/>
</dbReference>
<keyword evidence="4" id="KW-0808">Transferase</keyword>
<dbReference type="GO" id="GO:0009236">
    <property type="term" value="P:cobalamin biosynthetic process"/>
    <property type="evidence" value="ECO:0007669"/>
    <property type="project" value="UniProtKB-UniPathway"/>
</dbReference>
<dbReference type="InterPro" id="IPR000878">
    <property type="entry name" value="4pyrrol_Mease"/>
</dbReference>
<dbReference type="KEGG" id="ast:Asulf_00549"/>
<feature type="domain" description="Tetrapyrrole methylase" evidence="6">
    <location>
        <begin position="1"/>
        <end position="172"/>
    </location>
</feature>
<keyword evidence="5" id="KW-0949">S-adenosyl-L-methionine</keyword>
<dbReference type="InterPro" id="IPR012818">
    <property type="entry name" value="CbiE"/>
</dbReference>
<dbReference type="PANTHER" id="PTHR43182">
    <property type="entry name" value="COBALT-PRECORRIN-6B C(15)-METHYLTRANSFERASE (DECARBOXYLATING)"/>
    <property type="match status" value="1"/>
</dbReference>
<dbReference type="Proteomes" id="UP000013307">
    <property type="component" value="Chromosome"/>
</dbReference>
<evidence type="ECO:0000313" key="8">
    <source>
        <dbReference type="Proteomes" id="UP000013307"/>
    </source>
</evidence>
<evidence type="ECO:0000256" key="2">
    <source>
        <dbReference type="ARBA" id="ARBA00022573"/>
    </source>
</evidence>
<dbReference type="CDD" id="cd11644">
    <property type="entry name" value="Precorrin-6Y-MT"/>
    <property type="match status" value="1"/>
</dbReference>
<protein>
    <submittedName>
        <fullName evidence="7">Precorrin-6B methylase 1</fullName>
    </submittedName>
</protein>
<dbReference type="SUPFAM" id="SSF53790">
    <property type="entry name" value="Tetrapyrrole methylase"/>
    <property type="match status" value="1"/>
</dbReference>
<evidence type="ECO:0000313" key="7">
    <source>
        <dbReference type="EMBL" id="AGK60570.1"/>
    </source>
</evidence>
<dbReference type="OrthoDB" id="42238at2157"/>
<accession>N0BK97</accession>
<gene>
    <name evidence="7" type="ORF">Asulf_00549</name>
</gene>
<dbReference type="InterPro" id="IPR035996">
    <property type="entry name" value="4pyrrol_Methylase_sf"/>
</dbReference>
<evidence type="ECO:0000259" key="6">
    <source>
        <dbReference type="Pfam" id="PF00590"/>
    </source>
</evidence>
<evidence type="ECO:0000256" key="4">
    <source>
        <dbReference type="ARBA" id="ARBA00022679"/>
    </source>
</evidence>
<evidence type="ECO:0000256" key="1">
    <source>
        <dbReference type="ARBA" id="ARBA00004953"/>
    </source>
</evidence>
<dbReference type="eggNOG" id="arCOG00650">
    <property type="taxonomic scope" value="Archaea"/>
</dbReference>
<dbReference type="Pfam" id="PF00590">
    <property type="entry name" value="TP_methylase"/>
    <property type="match status" value="1"/>
</dbReference>
<reference evidence="7 8" key="1">
    <citation type="journal article" date="2013" name="Genome Announc.">
        <title>Complete Genome Sequence of the Thermophilic and Facultatively Chemolithoautotrophic Sulfate Reducer Archaeoglobus sulfaticallidus Strain PM70-1T.</title>
        <authorList>
            <person name="Stokke R."/>
            <person name="Hocking W.P."/>
            <person name="Steinsbu B.O."/>
            <person name="Steen I.H."/>
        </authorList>
    </citation>
    <scope>NUCLEOTIDE SEQUENCE [LARGE SCALE GENOMIC DNA]</scope>
    <source>
        <strain evidence="7">PM70-1</strain>
    </source>
</reference>
<sequence length="186" mass="20933">MLTVVGSGICRDHLTDRAKKIIERAEVVYGSKKALDNVREFIKGKFKVMKGFSEAEYSEIVEESKRKNVVVVSTGDPMVAGLGTKFHAEVEPGISSVQVALAKLGVDLCDVVVMNAHSKEVNLREIMHFLKFRSVLILANRRFDIKKLGELKVVLLENMCMNERVREGLASEMELSSDYTIIFIRR</sequence>
<keyword evidence="8" id="KW-1185">Reference proteome</keyword>
<dbReference type="GO" id="GO:0008276">
    <property type="term" value="F:protein methyltransferase activity"/>
    <property type="evidence" value="ECO:0007669"/>
    <property type="project" value="InterPro"/>
</dbReference>
<dbReference type="InterPro" id="IPR014777">
    <property type="entry name" value="4pyrrole_Mease_sub1"/>
</dbReference>
<dbReference type="AlphaFoldDB" id="N0BK97"/>
<dbReference type="GO" id="GO:0032259">
    <property type="term" value="P:methylation"/>
    <property type="evidence" value="ECO:0007669"/>
    <property type="project" value="UniProtKB-KW"/>
</dbReference>
<dbReference type="EMBL" id="CP005290">
    <property type="protein sequence ID" value="AGK60570.1"/>
    <property type="molecule type" value="Genomic_DNA"/>
</dbReference>
<keyword evidence="3 7" id="KW-0489">Methyltransferase</keyword>
<dbReference type="UniPathway" id="UPA00148"/>
<organism evidence="7 8">
    <name type="scientific">Archaeoglobus sulfaticallidus PM70-1</name>
    <dbReference type="NCBI Taxonomy" id="387631"/>
    <lineage>
        <taxon>Archaea</taxon>
        <taxon>Methanobacteriati</taxon>
        <taxon>Methanobacteriota</taxon>
        <taxon>Archaeoglobi</taxon>
        <taxon>Archaeoglobales</taxon>
        <taxon>Archaeoglobaceae</taxon>
        <taxon>Archaeoglobus</taxon>
    </lineage>
</organism>
<dbReference type="InterPro" id="IPR014776">
    <property type="entry name" value="4pyrrole_Mease_sub2"/>
</dbReference>
<evidence type="ECO:0000256" key="3">
    <source>
        <dbReference type="ARBA" id="ARBA00022603"/>
    </source>
</evidence>
<proteinExistence type="predicted"/>
<keyword evidence="2" id="KW-0169">Cobalamin biosynthesis</keyword>
<name>N0BK97_9EURY</name>
<dbReference type="PANTHER" id="PTHR43182:SF1">
    <property type="entry name" value="COBALT-PRECORRIN-7 C(5)-METHYLTRANSFERASE"/>
    <property type="match status" value="1"/>
</dbReference>